<feature type="domain" description="MobA-like NTP transferase" evidence="1">
    <location>
        <begin position="12"/>
        <end position="177"/>
    </location>
</feature>
<reference evidence="2 3" key="1">
    <citation type="submission" date="2018-12" db="EMBL/GenBank/DDBJ databases">
        <authorList>
            <person name="Sun L."/>
            <person name="Chen Z."/>
        </authorList>
    </citation>
    <scope>NUCLEOTIDE SEQUENCE [LARGE SCALE GENOMIC DNA]</scope>
    <source>
        <strain evidence="2 3">LMG 29736</strain>
    </source>
</reference>
<dbReference type="Pfam" id="PF12804">
    <property type="entry name" value="NTP_transf_3"/>
    <property type="match status" value="1"/>
</dbReference>
<accession>A0A429XE19</accession>
<comment type="caution">
    <text evidence="2">The sequence shown here is derived from an EMBL/GenBank/DDBJ whole genome shotgun (WGS) entry which is preliminary data.</text>
</comment>
<dbReference type="InterPro" id="IPR029044">
    <property type="entry name" value="Nucleotide-diphossugar_trans"/>
</dbReference>
<protein>
    <submittedName>
        <fullName evidence="2">Nucleotidyltransferase family protein</fullName>
    </submittedName>
</protein>
<dbReference type="EMBL" id="QYTW02000001">
    <property type="protein sequence ID" value="RST61561.1"/>
    <property type="molecule type" value="Genomic_DNA"/>
</dbReference>
<dbReference type="OrthoDB" id="285216at2"/>
<keyword evidence="2" id="KW-0808">Transferase</keyword>
<organism evidence="2 3">
    <name type="scientific">Siminovitchia terrae</name>
    <name type="common">Bacillus terrae</name>
    <dbReference type="NCBI Taxonomy" id="1914933"/>
    <lineage>
        <taxon>Bacteria</taxon>
        <taxon>Bacillati</taxon>
        <taxon>Bacillota</taxon>
        <taxon>Bacilli</taxon>
        <taxon>Bacillales</taxon>
        <taxon>Bacillaceae</taxon>
        <taxon>Siminovitchia</taxon>
    </lineage>
</organism>
<dbReference type="Gene3D" id="3.90.550.10">
    <property type="entry name" value="Spore Coat Polysaccharide Biosynthesis Protein SpsA, Chain A"/>
    <property type="match status" value="1"/>
</dbReference>
<dbReference type="CDD" id="cd04182">
    <property type="entry name" value="GT_2_like_f"/>
    <property type="match status" value="1"/>
</dbReference>
<dbReference type="AlphaFoldDB" id="A0A429XE19"/>
<dbReference type="PANTHER" id="PTHR43777">
    <property type="entry name" value="MOLYBDENUM COFACTOR CYTIDYLYLTRANSFERASE"/>
    <property type="match status" value="1"/>
</dbReference>
<evidence type="ECO:0000313" key="3">
    <source>
        <dbReference type="Proteomes" id="UP000287296"/>
    </source>
</evidence>
<dbReference type="Proteomes" id="UP000287296">
    <property type="component" value="Unassembled WGS sequence"/>
</dbReference>
<dbReference type="PANTHER" id="PTHR43777:SF1">
    <property type="entry name" value="MOLYBDENUM COFACTOR CYTIDYLYLTRANSFERASE"/>
    <property type="match status" value="1"/>
</dbReference>
<dbReference type="SUPFAM" id="SSF53448">
    <property type="entry name" value="Nucleotide-diphospho-sugar transferases"/>
    <property type="match status" value="1"/>
</dbReference>
<gene>
    <name evidence="2" type="ORF">D5F11_001405</name>
</gene>
<evidence type="ECO:0000259" key="1">
    <source>
        <dbReference type="Pfam" id="PF12804"/>
    </source>
</evidence>
<dbReference type="InterPro" id="IPR025877">
    <property type="entry name" value="MobA-like_NTP_Trfase"/>
</dbReference>
<proteinExistence type="predicted"/>
<dbReference type="GO" id="GO:0016779">
    <property type="term" value="F:nucleotidyltransferase activity"/>
    <property type="evidence" value="ECO:0007669"/>
    <property type="project" value="UniProtKB-ARBA"/>
</dbReference>
<evidence type="ECO:0000313" key="2">
    <source>
        <dbReference type="EMBL" id="RST61561.1"/>
    </source>
</evidence>
<sequence length="211" mass="23745">MMEGMRMEQTSAIILAAGTSSRMGIAKQLLPLGDRPILAHVIDRVLAESFTEIIAVIGHEADTIQRAISVKDDRFRWVVNKDYRQGQGTSLKCGISQMNEHHSSVMVFLADLPFLSQETVHDIYILGNVMLQETDVPFVLQPSFQGTAGHPVFFGHVEAEWFQQIDGDQGAKVIMNQFSIRKRLSVEDQGILYDIDTPEGYEKAGRFYRQT</sequence>
<name>A0A429XE19_SIMTE</name>